<organism evidence="1 2">
    <name type="scientific">Trifolium medium</name>
    <dbReference type="NCBI Taxonomy" id="97028"/>
    <lineage>
        <taxon>Eukaryota</taxon>
        <taxon>Viridiplantae</taxon>
        <taxon>Streptophyta</taxon>
        <taxon>Embryophyta</taxon>
        <taxon>Tracheophyta</taxon>
        <taxon>Spermatophyta</taxon>
        <taxon>Magnoliopsida</taxon>
        <taxon>eudicotyledons</taxon>
        <taxon>Gunneridae</taxon>
        <taxon>Pentapetalae</taxon>
        <taxon>rosids</taxon>
        <taxon>fabids</taxon>
        <taxon>Fabales</taxon>
        <taxon>Fabaceae</taxon>
        <taxon>Papilionoideae</taxon>
        <taxon>50 kb inversion clade</taxon>
        <taxon>NPAAA clade</taxon>
        <taxon>Hologalegina</taxon>
        <taxon>IRL clade</taxon>
        <taxon>Trifolieae</taxon>
        <taxon>Trifolium</taxon>
    </lineage>
</organism>
<sequence>MDGFVWPRTEVCQCFWWQCFGAASVALGLGGFGGGMPPTGYWFCLDSAQKGVG</sequence>
<dbReference type="Proteomes" id="UP000265520">
    <property type="component" value="Unassembled WGS sequence"/>
</dbReference>
<protein>
    <submittedName>
        <fullName evidence="1">Uncharacterized protein</fullName>
    </submittedName>
</protein>
<evidence type="ECO:0000313" key="1">
    <source>
        <dbReference type="EMBL" id="MCI64788.1"/>
    </source>
</evidence>
<proteinExistence type="predicted"/>
<evidence type="ECO:0000313" key="2">
    <source>
        <dbReference type="Proteomes" id="UP000265520"/>
    </source>
</evidence>
<comment type="caution">
    <text evidence="1">The sequence shown here is derived from an EMBL/GenBank/DDBJ whole genome shotgun (WGS) entry which is preliminary data.</text>
</comment>
<accession>A0A392TV55</accession>
<name>A0A392TV55_9FABA</name>
<reference evidence="1 2" key="1">
    <citation type="journal article" date="2018" name="Front. Plant Sci.">
        <title>Red Clover (Trifolium pratense) and Zigzag Clover (T. medium) - A Picture of Genomic Similarities and Differences.</title>
        <authorList>
            <person name="Dluhosova J."/>
            <person name="Istvanek J."/>
            <person name="Nedelnik J."/>
            <person name="Repkova J."/>
        </authorList>
    </citation>
    <scope>NUCLEOTIDE SEQUENCE [LARGE SCALE GENOMIC DNA]</scope>
    <source>
        <strain evidence="2">cv. 10/8</strain>
        <tissue evidence="1">Leaf</tissue>
    </source>
</reference>
<dbReference type="AlphaFoldDB" id="A0A392TV55"/>
<dbReference type="EMBL" id="LXQA010663148">
    <property type="protein sequence ID" value="MCI64788.1"/>
    <property type="molecule type" value="Genomic_DNA"/>
</dbReference>
<keyword evidence="2" id="KW-1185">Reference proteome</keyword>